<evidence type="ECO:0000313" key="5">
    <source>
        <dbReference type="Proteomes" id="UP001191082"/>
    </source>
</evidence>
<dbReference type="Proteomes" id="UP001191082">
    <property type="component" value="Unassembled WGS sequence"/>
</dbReference>
<keyword evidence="1 2" id="KW-0732">Signal</keyword>
<protein>
    <submittedName>
        <fullName evidence="4">DUF4174 domain-containing protein</fullName>
    </submittedName>
</protein>
<feature type="signal peptide" evidence="2">
    <location>
        <begin position="1"/>
        <end position="19"/>
    </location>
</feature>
<dbReference type="EMBL" id="VCPC01000001">
    <property type="protein sequence ID" value="TMV14875.1"/>
    <property type="molecule type" value="Genomic_DNA"/>
</dbReference>
<evidence type="ECO:0000259" key="3">
    <source>
        <dbReference type="Pfam" id="PF13778"/>
    </source>
</evidence>
<feature type="domain" description="DUF4174" evidence="3">
    <location>
        <begin position="39"/>
        <end position="140"/>
    </location>
</feature>
<dbReference type="RefSeq" id="WP_138862227.1">
    <property type="nucleotide sequence ID" value="NZ_VCPC01000001.1"/>
</dbReference>
<name>A0ABY2XCW9_9RHOB</name>
<reference evidence="4 5" key="1">
    <citation type="submission" date="2019-05" db="EMBL/GenBank/DDBJ databases">
        <title>Marivita sp. nov. isolated from sea sediment.</title>
        <authorList>
            <person name="Kim W."/>
        </authorList>
    </citation>
    <scope>NUCLEOTIDE SEQUENCE [LARGE SCALE GENOMIC DNA]</scope>
    <source>
        <strain evidence="4 5">CAU 1492</strain>
    </source>
</reference>
<accession>A0ABY2XCW9</accession>
<organism evidence="4 5">
    <name type="scientific">Arenibacterium halophilum</name>
    <dbReference type="NCBI Taxonomy" id="2583821"/>
    <lineage>
        <taxon>Bacteria</taxon>
        <taxon>Pseudomonadati</taxon>
        <taxon>Pseudomonadota</taxon>
        <taxon>Alphaproteobacteria</taxon>
        <taxon>Rhodobacterales</taxon>
        <taxon>Paracoccaceae</taxon>
        <taxon>Arenibacterium</taxon>
    </lineage>
</organism>
<sequence length="150" mass="16997">MKYGLALVLALFIPLGAMAQAAEPSLDDLIVGADETTRLEDFLWKSRPVIVFADSAEDPRFIEQMDRLAEAPAMLAEREVVVLTDTDPGTQSELRRKLRPRGFMLVLIGKDGAIELRKPLPWTVRELTRSIDKMPIRQREIQMRHGTLNE</sequence>
<gene>
    <name evidence="4" type="ORF">FGK64_02535</name>
</gene>
<dbReference type="Pfam" id="PF13778">
    <property type="entry name" value="DUF4174"/>
    <property type="match status" value="1"/>
</dbReference>
<proteinExistence type="predicted"/>
<comment type="caution">
    <text evidence="4">The sequence shown here is derived from an EMBL/GenBank/DDBJ whole genome shotgun (WGS) entry which is preliminary data.</text>
</comment>
<evidence type="ECO:0000256" key="2">
    <source>
        <dbReference type="SAM" id="SignalP"/>
    </source>
</evidence>
<evidence type="ECO:0000256" key="1">
    <source>
        <dbReference type="ARBA" id="ARBA00022729"/>
    </source>
</evidence>
<keyword evidence="5" id="KW-1185">Reference proteome</keyword>
<evidence type="ECO:0000313" key="4">
    <source>
        <dbReference type="EMBL" id="TMV14875.1"/>
    </source>
</evidence>
<dbReference type="InterPro" id="IPR025232">
    <property type="entry name" value="DUF4174"/>
</dbReference>
<feature type="chain" id="PRO_5045778298" evidence="2">
    <location>
        <begin position="20"/>
        <end position="150"/>
    </location>
</feature>